<sequence>MTRLPPSCPSSFLSVSSTTLRQPPPVTRPAPHRWGVRHLSASAPLCNSAQSGSSSQPSRFPGGFGGGAGGAGGTWGSFSSGAARSPAGSLANGGLLPHEREAREQTAVAAPPEPPPMPTPAAPRGHMNIRGGFRRGPAEAQIGGAGGTWGSFSSGAARSPAGSLANGGLLLLPHEREARKQTAVAAPPAPPPIPMPAAPRGEIFNN</sequence>
<accession>T5A499</accession>
<evidence type="ECO:0000313" key="2">
    <source>
        <dbReference type="EMBL" id="EQK97423.1"/>
    </source>
</evidence>
<feature type="compositionally biased region" description="Low complexity" evidence="1">
    <location>
        <begin position="48"/>
        <end position="61"/>
    </location>
</feature>
<reference evidence="2 3" key="1">
    <citation type="journal article" date="2013" name="Chin. Sci. Bull.">
        <title>Genome survey uncovers the secrets of sex and lifestyle in caterpillar fungus.</title>
        <authorList>
            <person name="Hu X."/>
            <person name="Zhang Y."/>
            <person name="Xiao G."/>
            <person name="Zheng P."/>
            <person name="Xia Y."/>
            <person name="Zhang X."/>
            <person name="St Leger R.J."/>
            <person name="Liu X."/>
            <person name="Wang C."/>
        </authorList>
    </citation>
    <scope>NUCLEOTIDE SEQUENCE [LARGE SCALE GENOMIC DNA]</scope>
    <source>
        <strain evidence="3">Co18 / CGMCC 3.14243</strain>
        <tissue evidence="2">Fruit-body</tissue>
    </source>
</reference>
<feature type="compositionally biased region" description="Low complexity" evidence="1">
    <location>
        <begin position="9"/>
        <end position="20"/>
    </location>
</feature>
<dbReference type="Proteomes" id="UP000019374">
    <property type="component" value="Unassembled WGS sequence"/>
</dbReference>
<feature type="region of interest" description="Disordered" evidence="1">
    <location>
        <begin position="45"/>
        <end position="67"/>
    </location>
</feature>
<feature type="region of interest" description="Disordered" evidence="1">
    <location>
        <begin position="102"/>
        <end position="206"/>
    </location>
</feature>
<feature type="region of interest" description="Disordered" evidence="1">
    <location>
        <begin position="1"/>
        <end position="32"/>
    </location>
</feature>
<evidence type="ECO:0000313" key="3">
    <source>
        <dbReference type="Proteomes" id="UP000019374"/>
    </source>
</evidence>
<dbReference type="AlphaFoldDB" id="T5A499"/>
<feature type="compositionally biased region" description="Low complexity" evidence="1">
    <location>
        <begin position="159"/>
        <end position="172"/>
    </location>
</feature>
<organism evidence="2 3">
    <name type="scientific">Ophiocordyceps sinensis (strain Co18 / CGMCC 3.14243)</name>
    <name type="common">Yarsagumba caterpillar fungus</name>
    <name type="synonym">Hirsutella sinensis</name>
    <dbReference type="NCBI Taxonomy" id="911162"/>
    <lineage>
        <taxon>Eukaryota</taxon>
        <taxon>Fungi</taxon>
        <taxon>Dikarya</taxon>
        <taxon>Ascomycota</taxon>
        <taxon>Pezizomycotina</taxon>
        <taxon>Sordariomycetes</taxon>
        <taxon>Hypocreomycetidae</taxon>
        <taxon>Hypocreales</taxon>
        <taxon>Ophiocordycipitaceae</taxon>
        <taxon>Ophiocordyceps</taxon>
    </lineage>
</organism>
<dbReference type="EMBL" id="KE659946">
    <property type="protein sequence ID" value="EQK97423.1"/>
    <property type="molecule type" value="Genomic_DNA"/>
</dbReference>
<dbReference type="HOGENOM" id="CLU_1332302_0_0_1"/>
<name>T5A499_OPHSC</name>
<feature type="compositionally biased region" description="Pro residues" evidence="1">
    <location>
        <begin position="111"/>
        <end position="121"/>
    </location>
</feature>
<protein>
    <submittedName>
        <fullName evidence="2">Uncharacterized protein</fullName>
    </submittedName>
</protein>
<proteinExistence type="predicted"/>
<feature type="compositionally biased region" description="Pro residues" evidence="1">
    <location>
        <begin position="187"/>
        <end position="197"/>
    </location>
</feature>
<gene>
    <name evidence="2" type="ORF">OCS_06864</name>
</gene>
<evidence type="ECO:0000256" key="1">
    <source>
        <dbReference type="SAM" id="MobiDB-lite"/>
    </source>
</evidence>